<reference evidence="12 13" key="1">
    <citation type="submission" date="2016-03" db="EMBL/GenBank/DDBJ databases">
        <title>Comparative genomics of 54 Lactobacillus plantarum strains reveals genomic uncoupling from niche constraints.</title>
        <authorList>
            <person name="Martino M.E."/>
        </authorList>
    </citation>
    <scope>NUCLEOTIDE SEQUENCE [LARGE SCALE GENOMIC DNA]</scope>
    <source>
        <strain evidence="12 13">19.1</strain>
    </source>
</reference>
<dbReference type="NCBIfam" id="NF007157">
    <property type="entry name" value="PRK09592.1"/>
    <property type="match status" value="1"/>
</dbReference>
<evidence type="ECO:0000256" key="9">
    <source>
        <dbReference type="PIRNR" id="PIRNR006351"/>
    </source>
</evidence>
<evidence type="ECO:0000256" key="7">
    <source>
        <dbReference type="ARBA" id="ARBA00022989"/>
    </source>
</evidence>
<keyword evidence="4 9" id="KW-0762">Sugar transport</keyword>
<dbReference type="InterPro" id="IPR051088">
    <property type="entry name" value="PTS_Sugar-EIIC/EIIB"/>
</dbReference>
<feature type="transmembrane region" description="Helical" evidence="10">
    <location>
        <begin position="112"/>
        <end position="134"/>
    </location>
</feature>
<gene>
    <name evidence="12" type="ORF">Lp19_1131</name>
</gene>
<dbReference type="PANTHER" id="PTHR33989">
    <property type="match status" value="1"/>
</dbReference>
<dbReference type="GO" id="GO:0005886">
    <property type="term" value="C:plasma membrane"/>
    <property type="evidence" value="ECO:0007669"/>
    <property type="project" value="UniProtKB-SubCell"/>
</dbReference>
<feature type="transmembrane region" description="Helical" evidence="10">
    <location>
        <begin position="362"/>
        <end position="382"/>
    </location>
</feature>
<keyword evidence="6 10" id="KW-0812">Transmembrane</keyword>
<proteinExistence type="predicted"/>
<evidence type="ECO:0000256" key="8">
    <source>
        <dbReference type="ARBA" id="ARBA00023136"/>
    </source>
</evidence>
<accession>A0A162F1I2</accession>
<dbReference type="RefSeq" id="WP_044432139.1">
    <property type="nucleotide sequence ID" value="NZ_CP010528.1"/>
</dbReference>
<evidence type="ECO:0000313" key="13">
    <source>
        <dbReference type="Proteomes" id="UP000076882"/>
    </source>
</evidence>
<dbReference type="InterPro" id="IPR003352">
    <property type="entry name" value="PTS_EIIC"/>
</dbReference>
<evidence type="ECO:0000259" key="11">
    <source>
        <dbReference type="PROSITE" id="PS51105"/>
    </source>
</evidence>
<evidence type="ECO:0000256" key="4">
    <source>
        <dbReference type="ARBA" id="ARBA00022597"/>
    </source>
</evidence>
<keyword evidence="8 9" id="KW-0472">Membrane</keyword>
<feature type="transmembrane region" description="Helical" evidence="10">
    <location>
        <begin position="252"/>
        <end position="285"/>
    </location>
</feature>
<sequence length="452" mass="49028">MDDTNNKMFQFLNNHLMGPMGKLAQFRIVRAVMAAGMATIPFTIVGSMFLIVSVLPQSFPALAGFFAVSFDKITPLYMLANTATMGILSLYFCLVFGYEYTKIQAQEEKIEVHPLNGALISMMAFFMCLPELVFKDGAMTLINVFNKNAKIIDGWEMGGGVTRLGTTGIFTAIIMSIIAVKIYATCVKRNWTIKMPETVPAGVARSFTALIPTALIALTVIVINGLLILMGTDIYKIVAIPFGFVTNLTNTWIGLLVVYFIMHALWLVGIHGATIVTSFLTPIVLSNMVSNAKGANIPFAGEFNNCFVTIGGSGATLGMVVFIAFFAKSAQLGALGKASIVPAFFNINEPILFGMPVVYNPYTAIPFFLAPMSSMSVAYFAIKFHMVNPPIAQVAWPTPVGLSGFLGSGGDWRAAVLAVVCALIAFVIWFPFIKFYDNKLFVQEQSGTVQAD</sequence>
<feature type="domain" description="PTS EIIC type-3" evidence="11">
    <location>
        <begin position="12"/>
        <end position="432"/>
    </location>
</feature>
<feature type="transmembrane region" description="Helical" evidence="10">
    <location>
        <begin position="306"/>
        <end position="327"/>
    </location>
</feature>
<dbReference type="PIRSF" id="PIRSF006351">
    <property type="entry name" value="PTS_EIIC-Cellobiose"/>
    <property type="match status" value="1"/>
</dbReference>
<evidence type="ECO:0000256" key="3">
    <source>
        <dbReference type="ARBA" id="ARBA00022475"/>
    </source>
</evidence>
<dbReference type="EMBL" id="LUXM01000019">
    <property type="protein sequence ID" value="KZU96519.1"/>
    <property type="molecule type" value="Genomic_DNA"/>
</dbReference>
<evidence type="ECO:0000256" key="1">
    <source>
        <dbReference type="ARBA" id="ARBA00004651"/>
    </source>
</evidence>
<dbReference type="AlphaFoldDB" id="A0A162F1I2"/>
<dbReference type="InterPro" id="IPR004796">
    <property type="entry name" value="PTS_IIC_cello"/>
</dbReference>
<dbReference type="InterPro" id="IPR004501">
    <property type="entry name" value="PTS_EIIC_3"/>
</dbReference>
<evidence type="ECO:0000256" key="5">
    <source>
        <dbReference type="ARBA" id="ARBA00022683"/>
    </source>
</evidence>
<dbReference type="NCBIfam" id="TIGR00410">
    <property type="entry name" value="lacE"/>
    <property type="match status" value="1"/>
</dbReference>
<dbReference type="PANTHER" id="PTHR33989:SF8">
    <property type="entry name" value="PERMEASE IIC COMPONENT"/>
    <property type="match status" value="1"/>
</dbReference>
<feature type="transmembrane region" description="Helical" evidence="10">
    <location>
        <begin position="414"/>
        <end position="433"/>
    </location>
</feature>
<evidence type="ECO:0000256" key="2">
    <source>
        <dbReference type="ARBA" id="ARBA00022448"/>
    </source>
</evidence>
<comment type="function">
    <text evidence="9">The phosphoenolpyruvate-dependent sugar phosphotransferase system (PTS), a major carbohydrate active -transport system, catalyzes the phosphorylation of incoming sugar substrates concomitant with their translocation across the cell membrane.</text>
</comment>
<dbReference type="Pfam" id="PF02378">
    <property type="entry name" value="PTS_EIIC"/>
    <property type="match status" value="1"/>
</dbReference>
<protein>
    <recommendedName>
        <fullName evidence="9">Permease IIC component</fullName>
    </recommendedName>
</protein>
<dbReference type="GO" id="GO:0008982">
    <property type="term" value="F:protein-N(PI)-phosphohistidine-sugar phosphotransferase activity"/>
    <property type="evidence" value="ECO:0007669"/>
    <property type="project" value="UniProtKB-UniRule"/>
</dbReference>
<keyword evidence="5" id="KW-0598">Phosphotransferase system</keyword>
<dbReference type="PATRIC" id="fig|1590.144.peg.2716"/>
<comment type="subcellular location">
    <subcellularLocation>
        <location evidence="1">Cell membrane</location>
        <topology evidence="1">Multi-pass membrane protein</topology>
    </subcellularLocation>
</comment>
<name>A0A162F1I2_LACPN</name>
<evidence type="ECO:0000313" key="12">
    <source>
        <dbReference type="EMBL" id="KZU96519.1"/>
    </source>
</evidence>
<feature type="transmembrane region" description="Helical" evidence="10">
    <location>
        <begin position="207"/>
        <end position="232"/>
    </location>
</feature>
<comment type="caution">
    <text evidence="12">The sequence shown here is derived from an EMBL/GenBank/DDBJ whole genome shotgun (WGS) entry which is preliminary data.</text>
</comment>
<dbReference type="GO" id="GO:0009401">
    <property type="term" value="P:phosphoenolpyruvate-dependent sugar phosphotransferase system"/>
    <property type="evidence" value="ECO:0007669"/>
    <property type="project" value="UniProtKB-KW"/>
</dbReference>
<feature type="transmembrane region" description="Helical" evidence="10">
    <location>
        <begin position="164"/>
        <end position="186"/>
    </location>
</feature>
<feature type="transmembrane region" description="Helical" evidence="10">
    <location>
        <begin position="31"/>
        <end position="56"/>
    </location>
</feature>
<organism evidence="12 13">
    <name type="scientific">Lactiplantibacillus plantarum</name>
    <name type="common">Lactobacillus plantarum</name>
    <dbReference type="NCBI Taxonomy" id="1590"/>
    <lineage>
        <taxon>Bacteria</taxon>
        <taxon>Bacillati</taxon>
        <taxon>Bacillota</taxon>
        <taxon>Bacilli</taxon>
        <taxon>Lactobacillales</taxon>
        <taxon>Lactobacillaceae</taxon>
        <taxon>Lactiplantibacillus</taxon>
    </lineage>
</organism>
<keyword evidence="7 10" id="KW-1133">Transmembrane helix</keyword>
<evidence type="ECO:0000256" key="6">
    <source>
        <dbReference type="ARBA" id="ARBA00022692"/>
    </source>
</evidence>
<keyword evidence="2 9" id="KW-0813">Transport</keyword>
<dbReference type="Proteomes" id="UP000076882">
    <property type="component" value="Unassembled WGS sequence"/>
</dbReference>
<feature type="transmembrane region" description="Helical" evidence="10">
    <location>
        <begin position="76"/>
        <end position="100"/>
    </location>
</feature>
<dbReference type="KEGG" id="lpb:SH83_13070"/>
<dbReference type="GO" id="GO:1901264">
    <property type="term" value="P:carbohydrate derivative transport"/>
    <property type="evidence" value="ECO:0007669"/>
    <property type="project" value="TreeGrafter"/>
</dbReference>
<keyword evidence="3 9" id="KW-1003">Cell membrane</keyword>
<dbReference type="PROSITE" id="PS51105">
    <property type="entry name" value="PTS_EIIC_TYPE_3"/>
    <property type="match status" value="1"/>
</dbReference>
<evidence type="ECO:0000256" key="10">
    <source>
        <dbReference type="SAM" id="Phobius"/>
    </source>
</evidence>